<dbReference type="Proteomes" id="UP000515153">
    <property type="component" value="Unplaced"/>
</dbReference>
<feature type="domain" description="Carrier" evidence="4">
    <location>
        <begin position="1081"/>
        <end position="1156"/>
    </location>
</feature>
<dbReference type="PANTHER" id="PTHR45527">
    <property type="entry name" value="NONRIBOSOMAL PEPTIDE SYNTHETASE"/>
    <property type="match status" value="1"/>
</dbReference>
<dbReference type="InterPro" id="IPR020845">
    <property type="entry name" value="AMP-binding_CS"/>
</dbReference>
<keyword evidence="1" id="KW-0596">Phosphopantetheine</keyword>
<gene>
    <name evidence="6" type="ORF">PgNI_02067</name>
</gene>
<reference evidence="6" key="1">
    <citation type="journal article" date="2019" name="Mol. Biol. Evol.">
        <title>Blast fungal genomes show frequent chromosomal changes, gene gains and losses, and effector gene turnover.</title>
        <authorList>
            <person name="Gomez Luciano L.B."/>
            <person name="Jason Tsai I."/>
            <person name="Chuma I."/>
            <person name="Tosa Y."/>
            <person name="Chen Y.H."/>
            <person name="Li J.Y."/>
            <person name="Li M.Y."/>
            <person name="Jade Lu M.Y."/>
            <person name="Nakayashiki H."/>
            <person name="Li W.H."/>
        </authorList>
    </citation>
    <scope>NUCLEOTIDE SEQUENCE</scope>
    <source>
        <strain evidence="6">NI907</strain>
    </source>
</reference>
<dbReference type="PANTHER" id="PTHR45527:SF1">
    <property type="entry name" value="FATTY ACID SYNTHASE"/>
    <property type="match status" value="1"/>
</dbReference>
<dbReference type="Gene3D" id="2.30.38.10">
    <property type="entry name" value="Luciferase, Domain 3"/>
    <property type="match status" value="1"/>
</dbReference>
<keyword evidence="3" id="KW-0436">Ligase</keyword>
<dbReference type="Gene3D" id="3.30.559.30">
    <property type="entry name" value="Nonribosomal peptide synthetase, condensation domain"/>
    <property type="match status" value="2"/>
</dbReference>
<dbReference type="InterPro" id="IPR009081">
    <property type="entry name" value="PP-bd_ACP"/>
</dbReference>
<evidence type="ECO:0000256" key="3">
    <source>
        <dbReference type="ARBA" id="ARBA00022598"/>
    </source>
</evidence>
<dbReference type="GeneID" id="41957047"/>
<dbReference type="KEGG" id="pgri:PgNI_02067"/>
<protein>
    <recommendedName>
        <fullName evidence="4">Carrier domain-containing protein</fullName>
    </recommendedName>
</protein>
<dbReference type="InterPro" id="IPR000873">
    <property type="entry name" value="AMP-dep_synth/lig_dom"/>
</dbReference>
<dbReference type="GO" id="GO:0005737">
    <property type="term" value="C:cytoplasm"/>
    <property type="evidence" value="ECO:0007669"/>
    <property type="project" value="TreeGrafter"/>
</dbReference>
<dbReference type="PROSITE" id="PS00455">
    <property type="entry name" value="AMP_BINDING"/>
    <property type="match status" value="1"/>
</dbReference>
<dbReference type="InterPro" id="IPR006162">
    <property type="entry name" value="Ppantetheine_attach_site"/>
</dbReference>
<dbReference type="Pfam" id="PF00550">
    <property type="entry name" value="PP-binding"/>
    <property type="match status" value="2"/>
</dbReference>
<dbReference type="SUPFAM" id="SSF47336">
    <property type="entry name" value="ACP-like"/>
    <property type="match status" value="2"/>
</dbReference>
<sequence>MDNLRRIWSQVLSTTPDFPNSASFLDLGGDSVKAIRLVYMAKKQGIVLKATDLMRGATLAGIAAALNLTEAASTPRTFIPASTSGASFEQSFAQARLWFLDQLNPNSSWYLTPVAMRLRGSLSIKALEAALGALEQRHETLRTTSVNQDGVGVQVVHPSGGVKLQVLDVDETTLDATLTQHQTSPFDLSAKPAWRVALLRLADDHFVLSTVLHHIISDAWSMDIFWRDLAQLYSAALSGQPEPWLPPLEVQYHDYALWQKQDHQQEKYQKQLQYWTKQLADSTPSEIRTDHPRPRLPSGRAAKIDFSIDVDTDSAVKAFAQAHQTTPFVVLLAAFRAALYRVSGAEDANVVVFTAGRPEPELERLIGFFANTVCVRAKVDAARDSLETLVRDQVHPAVIDAMENQEVPFDRVVSAVLPGHKDLSRNPLAQIAFVMHDLNGPETLQLDGLRAESLTEGLSGLGASTGFDVEVHMLRRGGESCISGLAMYATDLFEPETIQALVDVYKGVLRQGLAQPSKLLAELPLDASSSTITSSGGKQLPYPRDSSVVDVFRQKVASSSPDAVAVVDSASSMTYSQLDAESDKVAAWLRQRHLPSESPVAILSPRSCQTVVGFLGVLKAGLPYIPLDVNSPDGRIQTILSSVPDCKLLLLGDGVQPPKLEGLNVEAIPIATAIEQHQTAEKESPLGDAGKGPSATSLAYIIFTSGSTGKPKGVMLEHRALLRTVVESDVTAHLPPAPRVAHLCNLGFDISVQEVWTTLLNGGTLVCIDYFTTLDSRELETAFLRHNVSVAMMTPTLLKQCLANAPAAIGALDVLFNVGDRFDPRDALEAKRLVKRSVLNAYGPTENAMQSTMYEVRADDKLPNGVPIGRAIANSGAYVMDIHQRPVLPGVLGELVVTGDGLARGYHDPALDLNRFVNVTIDGQQMRAYRTGDRVRCRPVDGQIEFIGRMDFQVKVRGNLVEPAEVETAMLEAHEAVSGGAVVVLQNDDARDASLIGFVSLRSGGEKEQKAQGSDGEDMETLIRDRLKHVLPTYMVPQAIVIMEKLPLNSSGKVDRKQLTELARKTPTAPTTGKGKPAHVAPRNDTEAALCQEYSQLFGVDQISATHDFFDLGGSSLLAMKLAARLSNRFGAHVSVKDVFDHPVLADMAETLLKRAATSEDSSSQDQSEEDHYVNFQLCPGEAFVKSTICPELDPKYQQSVVDVYPATSTQAWFANEPTLGVPRTMDIYFIDMPAGYEPAKLAEACGSTIQTFEMLRTVFVSAEGRYWQVVLDRPDVPVEQVDVEEGGFDAATIGLMEFDKKSPLKLGHPFLRIAVLRDPKGMLRMVLRMSHAIWDGLSLPALLQTLHSHYEGVDVPPPPRYALYMKHLYEMHPKGHEHWGRVLAGSSLTVLEDLRAKRKVGDGGGFLMRIIDVPPEAQAPARITQAAVFTTACAVLVAKETGRDDVVFGNVASGRQFLPTRLQGIFGHLGNTMPVRVQDVRAGEADLKSLALRVQEQYLEGAPYEAMSIRDVKASPGVDWPADADRFGLTVAFQNQGFNPESTINGNRMVLSGFMPYITQRPSTVSGEMMIGLKLADQTTHDLALVAVPEPDGRHYRIGVNADQALCESGELDKWVDQLCETFVHVNAVLSQG</sequence>
<dbReference type="InterPro" id="IPR029058">
    <property type="entry name" value="AB_hydrolase_fold"/>
</dbReference>
<evidence type="ECO:0000259" key="4">
    <source>
        <dbReference type="PROSITE" id="PS50075"/>
    </source>
</evidence>
<dbReference type="Pfam" id="PF00668">
    <property type="entry name" value="Condensation"/>
    <property type="match status" value="2"/>
</dbReference>
<keyword evidence="5" id="KW-1185">Reference proteome</keyword>
<dbReference type="PROSITE" id="PS50075">
    <property type="entry name" value="CARRIER"/>
    <property type="match status" value="2"/>
</dbReference>
<accession>A0A6P8BFZ4</accession>
<dbReference type="InterPro" id="IPR036736">
    <property type="entry name" value="ACP-like_sf"/>
</dbReference>
<proteinExistence type="predicted"/>
<dbReference type="InterPro" id="IPR001242">
    <property type="entry name" value="Condensation_dom"/>
</dbReference>
<feature type="domain" description="Carrier" evidence="4">
    <location>
        <begin position="1"/>
        <end position="70"/>
    </location>
</feature>
<dbReference type="PROSITE" id="PS00012">
    <property type="entry name" value="PHOSPHOPANTETHEINE"/>
    <property type="match status" value="1"/>
</dbReference>
<dbReference type="Gene3D" id="3.40.50.1820">
    <property type="entry name" value="alpha/beta hydrolase"/>
    <property type="match status" value="1"/>
</dbReference>
<dbReference type="InterPro" id="IPR010071">
    <property type="entry name" value="AA_adenyl_dom"/>
</dbReference>
<dbReference type="InterPro" id="IPR020806">
    <property type="entry name" value="PKS_PP-bd"/>
</dbReference>
<dbReference type="FunFam" id="1.10.1200.10:FF:000005">
    <property type="entry name" value="Nonribosomal peptide synthetase 1"/>
    <property type="match status" value="1"/>
</dbReference>
<keyword evidence="2" id="KW-0597">Phosphoprotein</keyword>
<evidence type="ECO:0000313" key="6">
    <source>
        <dbReference type="RefSeq" id="XP_030986193.1"/>
    </source>
</evidence>
<dbReference type="SUPFAM" id="SSF56801">
    <property type="entry name" value="Acetyl-CoA synthetase-like"/>
    <property type="match status" value="1"/>
</dbReference>
<name>A0A6P8BFZ4_PYRGI</name>
<evidence type="ECO:0000256" key="1">
    <source>
        <dbReference type="ARBA" id="ARBA00022450"/>
    </source>
</evidence>
<dbReference type="FunFam" id="3.30.559.10:FF:000012">
    <property type="entry name" value="Non-ribosomal peptide synthetase"/>
    <property type="match status" value="1"/>
</dbReference>
<dbReference type="CDD" id="cd19531">
    <property type="entry name" value="LCL_NRPS-like"/>
    <property type="match status" value="1"/>
</dbReference>
<evidence type="ECO:0000313" key="5">
    <source>
        <dbReference type="Proteomes" id="UP000515153"/>
    </source>
</evidence>
<organism evidence="5 6">
    <name type="scientific">Pyricularia grisea</name>
    <name type="common">Crabgrass-specific blast fungus</name>
    <name type="synonym">Magnaporthe grisea</name>
    <dbReference type="NCBI Taxonomy" id="148305"/>
    <lineage>
        <taxon>Eukaryota</taxon>
        <taxon>Fungi</taxon>
        <taxon>Dikarya</taxon>
        <taxon>Ascomycota</taxon>
        <taxon>Pezizomycotina</taxon>
        <taxon>Sordariomycetes</taxon>
        <taxon>Sordariomycetidae</taxon>
        <taxon>Magnaporthales</taxon>
        <taxon>Pyriculariaceae</taxon>
        <taxon>Pyricularia</taxon>
    </lineage>
</organism>
<dbReference type="Gene3D" id="3.30.559.10">
    <property type="entry name" value="Chloramphenicol acetyltransferase-like domain"/>
    <property type="match status" value="2"/>
</dbReference>
<dbReference type="Gene3D" id="1.10.1200.10">
    <property type="entry name" value="ACP-like"/>
    <property type="match status" value="1"/>
</dbReference>
<dbReference type="RefSeq" id="XP_030986193.1">
    <property type="nucleotide sequence ID" value="XM_031122135.1"/>
</dbReference>
<dbReference type="Gene3D" id="3.40.50.980">
    <property type="match status" value="2"/>
</dbReference>
<dbReference type="InterPro" id="IPR025110">
    <property type="entry name" value="AMP-bd_C"/>
</dbReference>
<dbReference type="GO" id="GO:0043041">
    <property type="term" value="P:amino acid activation for nonribosomal peptide biosynthetic process"/>
    <property type="evidence" value="ECO:0007669"/>
    <property type="project" value="TreeGrafter"/>
</dbReference>
<dbReference type="SMART" id="SM00823">
    <property type="entry name" value="PKS_PP"/>
    <property type="match status" value="2"/>
</dbReference>
<dbReference type="GO" id="GO:0031177">
    <property type="term" value="F:phosphopantetheine binding"/>
    <property type="evidence" value="ECO:0007669"/>
    <property type="project" value="InterPro"/>
</dbReference>
<evidence type="ECO:0000256" key="2">
    <source>
        <dbReference type="ARBA" id="ARBA00022553"/>
    </source>
</evidence>
<dbReference type="SUPFAM" id="SSF52777">
    <property type="entry name" value="CoA-dependent acyltransferases"/>
    <property type="match status" value="4"/>
</dbReference>
<dbReference type="GO" id="GO:0044550">
    <property type="term" value="P:secondary metabolite biosynthetic process"/>
    <property type="evidence" value="ECO:0007669"/>
    <property type="project" value="TreeGrafter"/>
</dbReference>
<dbReference type="Pfam" id="PF00501">
    <property type="entry name" value="AMP-binding"/>
    <property type="match status" value="1"/>
</dbReference>
<reference evidence="6" key="3">
    <citation type="submission" date="2025-08" db="UniProtKB">
        <authorList>
            <consortium name="RefSeq"/>
        </authorList>
    </citation>
    <scope>IDENTIFICATION</scope>
    <source>
        <strain evidence="6">NI907</strain>
    </source>
</reference>
<dbReference type="InterPro" id="IPR045851">
    <property type="entry name" value="AMP-bd_C_sf"/>
</dbReference>
<dbReference type="GO" id="GO:0016874">
    <property type="term" value="F:ligase activity"/>
    <property type="evidence" value="ECO:0007669"/>
    <property type="project" value="UniProtKB-KW"/>
</dbReference>
<dbReference type="NCBIfam" id="TIGR01733">
    <property type="entry name" value="AA-adenyl-dom"/>
    <property type="match status" value="1"/>
</dbReference>
<dbReference type="InterPro" id="IPR023213">
    <property type="entry name" value="CAT-like_dom_sf"/>
</dbReference>
<dbReference type="Pfam" id="PF13193">
    <property type="entry name" value="AMP-binding_C"/>
    <property type="match status" value="1"/>
</dbReference>
<dbReference type="Gene3D" id="3.30.300.30">
    <property type="match status" value="1"/>
</dbReference>
<reference evidence="6" key="2">
    <citation type="submission" date="2019-10" db="EMBL/GenBank/DDBJ databases">
        <authorList>
            <consortium name="NCBI Genome Project"/>
        </authorList>
    </citation>
    <scope>NUCLEOTIDE SEQUENCE</scope>
    <source>
        <strain evidence="6">NI907</strain>
    </source>
</reference>
<dbReference type="CDD" id="cd05930">
    <property type="entry name" value="A_NRPS"/>
    <property type="match status" value="1"/>
</dbReference>